<dbReference type="EMBL" id="CAJNYU010000694">
    <property type="protein sequence ID" value="CAF3383125.1"/>
    <property type="molecule type" value="Genomic_DNA"/>
</dbReference>
<dbReference type="Pfam" id="PF14529">
    <property type="entry name" value="Exo_endo_phos_2"/>
    <property type="match status" value="1"/>
</dbReference>
<feature type="domain" description="Endonuclease/exonuclease/phosphatase" evidence="1">
    <location>
        <begin position="30"/>
        <end position="127"/>
    </location>
</feature>
<name>A0A817YPN5_9BILA</name>
<dbReference type="InterPro" id="IPR036691">
    <property type="entry name" value="Endo/exonu/phosph_ase_sf"/>
</dbReference>
<comment type="caution">
    <text evidence="2">The sequence shown here is derived from an EMBL/GenBank/DDBJ whole genome shotgun (WGS) entry which is preliminary data.</text>
</comment>
<dbReference type="EMBL" id="CAJOBQ010003566">
    <property type="protein sequence ID" value="CAF4610579.1"/>
    <property type="molecule type" value="Genomic_DNA"/>
</dbReference>
<dbReference type="Gene3D" id="3.60.10.10">
    <property type="entry name" value="Endonuclease/exonuclease/phosphatase"/>
    <property type="match status" value="1"/>
</dbReference>
<dbReference type="Proteomes" id="UP000663869">
    <property type="component" value="Unassembled WGS sequence"/>
</dbReference>
<dbReference type="GO" id="GO:0003824">
    <property type="term" value="F:catalytic activity"/>
    <property type="evidence" value="ECO:0007669"/>
    <property type="project" value="InterPro"/>
</dbReference>
<dbReference type="Proteomes" id="UP000663862">
    <property type="component" value="Unassembled WGS sequence"/>
</dbReference>
<dbReference type="SUPFAM" id="SSF56219">
    <property type="entry name" value="DNase I-like"/>
    <property type="match status" value="1"/>
</dbReference>
<evidence type="ECO:0000313" key="4">
    <source>
        <dbReference type="Proteomes" id="UP000663869"/>
    </source>
</evidence>
<organism evidence="2 4">
    <name type="scientific">Rotaria socialis</name>
    <dbReference type="NCBI Taxonomy" id="392032"/>
    <lineage>
        <taxon>Eukaryota</taxon>
        <taxon>Metazoa</taxon>
        <taxon>Spiralia</taxon>
        <taxon>Gnathifera</taxon>
        <taxon>Rotifera</taxon>
        <taxon>Eurotatoria</taxon>
        <taxon>Bdelloidea</taxon>
        <taxon>Philodinida</taxon>
        <taxon>Philodinidae</taxon>
        <taxon>Rotaria</taxon>
    </lineage>
</organism>
<evidence type="ECO:0000259" key="1">
    <source>
        <dbReference type="Pfam" id="PF14529"/>
    </source>
</evidence>
<sequence>MVKNSLNVKRVECILPNVCAVDVLTEETTRIVGVYASESRSWNWEQISPFITNNCVLFGDFNIDLEMDASKAETLLEWADLHSLAPFAPEAPTSRRSNRIIDFAFSNRASIDIQTYSGNTTSDHLPVLAVLLTKIKDKCKGKSVHWKVFNLVTEFTFPYWEVRWLLNDVDDTHNDYVQFLGLLIARCSILFPLSQYRVAIPADLRAFLSYIRALSFRRMRNKNIELKNRVNGLRKIAKLELEKFISSQLSLALGHRHNSSSISVNFWSKTKRFIKPSSSSLNALLTHTGEVVYDSSKMCEVAADYYEDFFRKSNTILRLHPYADAPWTDFDNKNDLIPEITLYELLQVVILKKKKKSCDAHGLDNFMFLTICTSPTGRCFSSYTIFRL</sequence>
<dbReference type="InterPro" id="IPR005135">
    <property type="entry name" value="Endo/exonuclease/phosphatase"/>
</dbReference>
<dbReference type="AlphaFoldDB" id="A0A817YPN5"/>
<evidence type="ECO:0000313" key="2">
    <source>
        <dbReference type="EMBL" id="CAF3383125.1"/>
    </source>
</evidence>
<evidence type="ECO:0000313" key="3">
    <source>
        <dbReference type="EMBL" id="CAF4610579.1"/>
    </source>
</evidence>
<proteinExistence type="predicted"/>
<protein>
    <recommendedName>
        <fullName evidence="1">Endonuclease/exonuclease/phosphatase domain-containing protein</fullName>
    </recommendedName>
</protein>
<reference evidence="2" key="1">
    <citation type="submission" date="2021-02" db="EMBL/GenBank/DDBJ databases">
        <authorList>
            <person name="Nowell W R."/>
        </authorList>
    </citation>
    <scope>NUCLEOTIDE SEQUENCE</scope>
</reference>
<accession>A0A817YPN5</accession>
<gene>
    <name evidence="2" type="ORF">FME351_LOCUS7435</name>
    <name evidence="3" type="ORF">TSG867_LOCUS28411</name>
</gene>